<evidence type="ECO:0000259" key="2">
    <source>
        <dbReference type="PROSITE" id="PS51391"/>
    </source>
</evidence>
<dbReference type="EMBL" id="VLTN01000018">
    <property type="protein sequence ID" value="KAA0152972.1"/>
    <property type="molecule type" value="Genomic_DNA"/>
</dbReference>
<feature type="domain" description="CID" evidence="2">
    <location>
        <begin position="1"/>
        <end position="131"/>
    </location>
</feature>
<dbReference type="Proteomes" id="UP000323011">
    <property type="component" value="Unassembled WGS sequence"/>
</dbReference>
<keyword evidence="4" id="KW-1185">Reference proteome</keyword>
<sequence length="436" mass="46237">MSFNGPFLKRLVRLSGQAESVQAIAGYILLHSGHAKQLVHNWLVVLRAARSDRVLPLIYVANDVVQRAAARKLNVFIKEFGEVFHEAMCVVHWRCPENRGRVNRVINIVEERRIYSGNACTRWRNTLHSAPSSTRHLASPLELPPAAAAAMEGRSAAGPAAEEAASLSEALEDAAFRQRVTTAVASRVRHLSSELLSGGPDLPRLQTLPRAQREAEATDALRACSVLARLRFCAEESLDANTCLVSKLRAEAAQADRDAKAAVGRLGEVEDLIRRLEAAQYLAEATVPGAGGGPSPGPGAVLSLQGATPTAAGAAAGVASGLTGGVSMVGSVGAASSLDMVGGLDESFTPRLLHRGGSTGSGSLKSASGAAPSDMDLLGAADEEDEEAEEEARRQLASEQRAKKRGREDEGKMVYNPIAREYQPVSVLDSGEDWRD</sequence>
<dbReference type="SUPFAM" id="SSF48464">
    <property type="entry name" value="ENTH/VHS domain"/>
    <property type="match status" value="1"/>
</dbReference>
<reference evidence="3 4" key="1">
    <citation type="submission" date="2019-07" db="EMBL/GenBank/DDBJ databases">
        <title>Genomes of Cafeteria roenbergensis.</title>
        <authorList>
            <person name="Fischer M.G."/>
            <person name="Hackl T."/>
            <person name="Roman M."/>
        </authorList>
    </citation>
    <scope>NUCLEOTIDE SEQUENCE [LARGE SCALE GENOMIC DNA]</scope>
    <source>
        <strain evidence="3 4">BVI</strain>
    </source>
</reference>
<dbReference type="InterPro" id="IPR008942">
    <property type="entry name" value="ENTH_VHS"/>
</dbReference>
<organism evidence="3 4">
    <name type="scientific">Cafeteria roenbergensis</name>
    <name type="common">Marine flagellate</name>
    <dbReference type="NCBI Taxonomy" id="33653"/>
    <lineage>
        <taxon>Eukaryota</taxon>
        <taxon>Sar</taxon>
        <taxon>Stramenopiles</taxon>
        <taxon>Bigyra</taxon>
        <taxon>Opalozoa</taxon>
        <taxon>Bicosoecida</taxon>
        <taxon>Cafeteriaceae</taxon>
        <taxon>Cafeteria</taxon>
    </lineage>
</organism>
<comment type="caution">
    <text evidence="3">The sequence shown here is derived from an EMBL/GenBank/DDBJ whole genome shotgun (WGS) entry which is preliminary data.</text>
</comment>
<evidence type="ECO:0000313" key="4">
    <source>
        <dbReference type="Proteomes" id="UP000323011"/>
    </source>
</evidence>
<feature type="region of interest" description="Disordered" evidence="1">
    <location>
        <begin position="352"/>
        <end position="436"/>
    </location>
</feature>
<evidence type="ECO:0000313" key="3">
    <source>
        <dbReference type="EMBL" id="KAA0152972.1"/>
    </source>
</evidence>
<gene>
    <name evidence="3" type="ORF">FNF29_03495</name>
</gene>
<dbReference type="Pfam" id="PF04818">
    <property type="entry name" value="CID"/>
    <property type="match status" value="1"/>
</dbReference>
<evidence type="ECO:0000256" key="1">
    <source>
        <dbReference type="SAM" id="MobiDB-lite"/>
    </source>
</evidence>
<dbReference type="InterPro" id="IPR006569">
    <property type="entry name" value="CID_dom"/>
</dbReference>
<dbReference type="AlphaFoldDB" id="A0A5A8CIW6"/>
<dbReference type="SMART" id="SM00582">
    <property type="entry name" value="RPR"/>
    <property type="match status" value="1"/>
</dbReference>
<feature type="compositionally biased region" description="Acidic residues" evidence="1">
    <location>
        <begin position="381"/>
        <end position="390"/>
    </location>
</feature>
<dbReference type="Gene3D" id="1.25.40.90">
    <property type="match status" value="1"/>
</dbReference>
<dbReference type="GO" id="GO:0000993">
    <property type="term" value="F:RNA polymerase II complex binding"/>
    <property type="evidence" value="ECO:0007669"/>
    <property type="project" value="TreeGrafter"/>
</dbReference>
<proteinExistence type="predicted"/>
<dbReference type="GO" id="GO:0031124">
    <property type="term" value="P:mRNA 3'-end processing"/>
    <property type="evidence" value="ECO:0007669"/>
    <property type="project" value="TreeGrafter"/>
</dbReference>
<dbReference type="PANTHER" id="PTHR12460:SF0">
    <property type="entry name" value="CID DOMAIN-CONTAINING PROTEIN-RELATED"/>
    <property type="match status" value="1"/>
</dbReference>
<dbReference type="PANTHER" id="PTHR12460">
    <property type="entry name" value="CYCLIN-DEPENDENT KINASE INHIBITOR-RELATED PROTEIN"/>
    <property type="match status" value="1"/>
</dbReference>
<accession>A0A5A8CIW6</accession>
<dbReference type="PROSITE" id="PS51391">
    <property type="entry name" value="CID"/>
    <property type="match status" value="1"/>
</dbReference>
<protein>
    <recommendedName>
        <fullName evidence="2">CID domain-containing protein</fullName>
    </recommendedName>
</protein>
<name>A0A5A8CIW6_CAFRO</name>
<feature type="compositionally biased region" description="Low complexity" evidence="1">
    <location>
        <begin position="361"/>
        <end position="373"/>
    </location>
</feature>